<keyword evidence="3 10" id="KW-0328">Glycosyltransferase</keyword>
<feature type="binding site" evidence="10">
    <location>
        <begin position="16"/>
        <end position="18"/>
    </location>
    <ligand>
        <name>UDP-N-acetyl-alpha-D-glucosamine</name>
        <dbReference type="ChEBI" id="CHEBI:57705"/>
    </ligand>
</feature>
<accession>A0A4R5TS63</accession>
<dbReference type="HAMAP" id="MF_00033">
    <property type="entry name" value="MurG"/>
    <property type="match status" value="1"/>
</dbReference>
<comment type="similarity">
    <text evidence="10">Belongs to the glycosyltransferase 28 family. MurG subfamily.</text>
</comment>
<keyword evidence="4 10" id="KW-0808">Transferase</keyword>
<dbReference type="Gene3D" id="3.40.50.2000">
    <property type="entry name" value="Glycogen Phosphorylase B"/>
    <property type="match status" value="2"/>
</dbReference>
<feature type="domain" description="Glycosyl transferase family 28 C-terminal" evidence="12">
    <location>
        <begin position="194"/>
        <end position="355"/>
    </location>
</feature>
<dbReference type="PANTHER" id="PTHR21015:SF22">
    <property type="entry name" value="GLYCOSYLTRANSFERASE"/>
    <property type="match status" value="1"/>
</dbReference>
<sequence>MTPPTPVSVVLAGGGTAGHISPLLAIADAITDLAPGTRITAVGTESGMETRLVPAAGYDLETIDRVPLPRRPSTDLLKLPYRLAGAIRQALRILDTVRPSVVVGVGGYVAAPLYLAAFLRRVPLVIHEANARPGIANRLGARIAGTVAVAFRDTRLPKAQWVGMPMRRAIAGLDRATARESARRALGLDPARPTLIITGGSSGALSINRAAAAAAPGLCAEGIQILHITGRGKTITASDGSPLTLPGYHQLEYVDDMEAVYAAADLLVARAGAATVCEISAVGLPSILVPLAHGNGEQALNAAALTADGGAVLISDADLTPARLSSEVLTLLKEPAALDRMARAAAAQGIRDADRTMARLVLDAAGASS</sequence>
<dbReference type="AlphaFoldDB" id="A0A4R5TS63"/>
<dbReference type="GO" id="GO:0005886">
    <property type="term" value="C:plasma membrane"/>
    <property type="evidence" value="ECO:0007669"/>
    <property type="project" value="UniProtKB-SubCell"/>
</dbReference>
<feature type="binding site" evidence="10">
    <location>
        <position position="298"/>
    </location>
    <ligand>
        <name>UDP-N-acetyl-alpha-D-glucosamine</name>
        <dbReference type="ChEBI" id="CHEBI:57705"/>
    </ligand>
</feature>
<evidence type="ECO:0000313" key="14">
    <source>
        <dbReference type="Proteomes" id="UP000295411"/>
    </source>
</evidence>
<dbReference type="Pfam" id="PF03033">
    <property type="entry name" value="Glyco_transf_28"/>
    <property type="match status" value="1"/>
</dbReference>
<dbReference type="NCBIfam" id="TIGR01133">
    <property type="entry name" value="murG"/>
    <property type="match status" value="1"/>
</dbReference>
<evidence type="ECO:0000256" key="4">
    <source>
        <dbReference type="ARBA" id="ARBA00022679"/>
    </source>
</evidence>
<reference evidence="13 14" key="1">
    <citation type="submission" date="2019-03" db="EMBL/GenBank/DDBJ databases">
        <title>Arthrobacter sp. nov., an bacterium isolated from biocrust in Mu Us Desert.</title>
        <authorList>
            <person name="Lixiong L."/>
        </authorList>
    </citation>
    <scope>NUCLEOTIDE SEQUENCE [LARGE SCALE GENOMIC DNA]</scope>
    <source>
        <strain evidence="13 14">SLN-3</strain>
    </source>
</reference>
<feature type="domain" description="Glycosyltransferase family 28 N-terminal" evidence="11">
    <location>
        <begin position="9"/>
        <end position="148"/>
    </location>
</feature>
<dbReference type="InterPro" id="IPR006009">
    <property type="entry name" value="GlcNAc_MurG"/>
</dbReference>
<evidence type="ECO:0000256" key="3">
    <source>
        <dbReference type="ARBA" id="ARBA00022676"/>
    </source>
</evidence>
<keyword evidence="14" id="KW-1185">Reference proteome</keyword>
<dbReference type="GO" id="GO:0051301">
    <property type="term" value="P:cell division"/>
    <property type="evidence" value="ECO:0007669"/>
    <property type="project" value="UniProtKB-KW"/>
</dbReference>
<keyword evidence="2 10" id="KW-0132">Cell division</keyword>
<comment type="caution">
    <text evidence="13">The sequence shown here is derived from an EMBL/GenBank/DDBJ whole genome shotgun (WGS) entry which is preliminary data.</text>
</comment>
<dbReference type="GO" id="GO:0008360">
    <property type="term" value="P:regulation of cell shape"/>
    <property type="evidence" value="ECO:0007669"/>
    <property type="project" value="UniProtKB-KW"/>
</dbReference>
<dbReference type="EC" id="2.4.1.227" evidence="10"/>
<keyword evidence="7 10" id="KW-0472">Membrane</keyword>
<evidence type="ECO:0000256" key="7">
    <source>
        <dbReference type="ARBA" id="ARBA00023136"/>
    </source>
</evidence>
<feature type="binding site" evidence="10">
    <location>
        <position position="130"/>
    </location>
    <ligand>
        <name>UDP-N-acetyl-alpha-D-glucosamine</name>
        <dbReference type="ChEBI" id="CHEBI:57705"/>
    </ligand>
</feature>
<evidence type="ECO:0000259" key="12">
    <source>
        <dbReference type="Pfam" id="PF04101"/>
    </source>
</evidence>
<dbReference type="GO" id="GO:0071555">
    <property type="term" value="P:cell wall organization"/>
    <property type="evidence" value="ECO:0007669"/>
    <property type="project" value="UniProtKB-KW"/>
</dbReference>
<keyword evidence="6 10" id="KW-0573">Peptidoglycan synthesis</keyword>
<evidence type="ECO:0000256" key="9">
    <source>
        <dbReference type="ARBA" id="ARBA00023316"/>
    </source>
</evidence>
<proteinExistence type="inferred from homology"/>
<evidence type="ECO:0000256" key="5">
    <source>
        <dbReference type="ARBA" id="ARBA00022960"/>
    </source>
</evidence>
<dbReference type="SUPFAM" id="SSF53756">
    <property type="entry name" value="UDP-Glycosyltransferase/glycogen phosphorylase"/>
    <property type="match status" value="1"/>
</dbReference>
<keyword evidence="5 10" id="KW-0133">Cell shape</keyword>
<comment type="caution">
    <text evidence="10">Lacks conserved residue(s) required for the propagation of feature annotation.</text>
</comment>
<keyword evidence="8 10" id="KW-0131">Cell cycle</keyword>
<dbReference type="GO" id="GO:0050511">
    <property type="term" value="F:undecaprenyldiphospho-muramoylpentapeptide beta-N-acetylglucosaminyltransferase activity"/>
    <property type="evidence" value="ECO:0007669"/>
    <property type="project" value="UniProtKB-UniRule"/>
</dbReference>
<dbReference type="InterPro" id="IPR007235">
    <property type="entry name" value="Glyco_trans_28_C"/>
</dbReference>
<dbReference type="OrthoDB" id="9808936at2"/>
<evidence type="ECO:0000256" key="2">
    <source>
        <dbReference type="ARBA" id="ARBA00022618"/>
    </source>
</evidence>
<dbReference type="GO" id="GO:0005975">
    <property type="term" value="P:carbohydrate metabolic process"/>
    <property type="evidence" value="ECO:0007669"/>
    <property type="project" value="InterPro"/>
</dbReference>
<dbReference type="CDD" id="cd03785">
    <property type="entry name" value="GT28_MurG"/>
    <property type="match status" value="1"/>
</dbReference>
<dbReference type="InterPro" id="IPR004276">
    <property type="entry name" value="GlycoTrans_28_N"/>
</dbReference>
<keyword evidence="9 10" id="KW-0961">Cell wall biogenesis/degradation</keyword>
<dbReference type="RefSeq" id="WP_133404862.1">
    <property type="nucleotide sequence ID" value="NZ_SMTK01000005.1"/>
</dbReference>
<evidence type="ECO:0000256" key="1">
    <source>
        <dbReference type="ARBA" id="ARBA00022475"/>
    </source>
</evidence>
<evidence type="ECO:0000313" key="13">
    <source>
        <dbReference type="EMBL" id="TDK24187.1"/>
    </source>
</evidence>
<dbReference type="Pfam" id="PF04101">
    <property type="entry name" value="Glyco_tran_28_C"/>
    <property type="match status" value="1"/>
</dbReference>
<organism evidence="13 14">
    <name type="scientific">Arthrobacter crusticola</name>
    <dbReference type="NCBI Taxonomy" id="2547960"/>
    <lineage>
        <taxon>Bacteria</taxon>
        <taxon>Bacillati</taxon>
        <taxon>Actinomycetota</taxon>
        <taxon>Actinomycetes</taxon>
        <taxon>Micrococcales</taxon>
        <taxon>Micrococcaceae</taxon>
        <taxon>Arthrobacter</taxon>
    </lineage>
</organism>
<evidence type="ECO:0000256" key="6">
    <source>
        <dbReference type="ARBA" id="ARBA00022984"/>
    </source>
</evidence>
<keyword evidence="1 10" id="KW-1003">Cell membrane</keyword>
<evidence type="ECO:0000256" key="8">
    <source>
        <dbReference type="ARBA" id="ARBA00023306"/>
    </source>
</evidence>
<feature type="binding site" evidence="10">
    <location>
        <position position="201"/>
    </location>
    <ligand>
        <name>UDP-N-acetyl-alpha-D-glucosamine</name>
        <dbReference type="ChEBI" id="CHEBI:57705"/>
    </ligand>
</feature>
<evidence type="ECO:0000259" key="11">
    <source>
        <dbReference type="Pfam" id="PF03033"/>
    </source>
</evidence>
<protein>
    <recommendedName>
        <fullName evidence="10">UDP-N-acetylglucosamine--N-acetylmuramyl-(pentapeptide) pyrophosphoryl-undecaprenol N-acetylglucosamine transferase</fullName>
        <ecNumber evidence="10">2.4.1.227</ecNumber>
    </recommendedName>
    <alternativeName>
        <fullName evidence="10">Undecaprenyl-PP-MurNAc-pentapeptide-UDPGlcNAc GlcNAc transferase</fullName>
    </alternativeName>
</protein>
<dbReference type="Proteomes" id="UP000295411">
    <property type="component" value="Unassembled WGS sequence"/>
</dbReference>
<evidence type="ECO:0000256" key="10">
    <source>
        <dbReference type="HAMAP-Rule" id="MF_00033"/>
    </source>
</evidence>
<dbReference type="GO" id="GO:0051991">
    <property type="term" value="F:UDP-N-acetyl-D-glucosamine:N-acetylmuramoyl-L-alanyl-D-glutamyl-meso-2,6-diaminopimelyl-D-alanyl-D-alanine-diphosphoundecaprenol 4-beta-N-acetylglucosaminlytransferase activity"/>
    <property type="evidence" value="ECO:0007669"/>
    <property type="project" value="RHEA"/>
</dbReference>
<comment type="function">
    <text evidence="10">Cell wall formation. Catalyzes the transfer of a GlcNAc subunit on undecaprenyl-pyrophosphoryl-MurNAc-pentapeptide (lipid intermediate I) to form undecaprenyl-pyrophosphoryl-MurNAc-(pentapeptide)GlcNAc (lipid intermediate II).</text>
</comment>
<comment type="catalytic activity">
    <reaction evidence="10">
        <text>di-trans,octa-cis-undecaprenyl diphospho-N-acetyl-alpha-D-muramoyl-L-alanyl-D-glutamyl-meso-2,6-diaminopimeloyl-D-alanyl-D-alanine + UDP-N-acetyl-alpha-D-glucosamine = di-trans,octa-cis-undecaprenyl diphospho-[N-acetyl-alpha-D-glucosaminyl-(1-&gt;4)]-N-acetyl-alpha-D-muramoyl-L-alanyl-D-glutamyl-meso-2,6-diaminopimeloyl-D-alanyl-D-alanine + UDP + H(+)</text>
        <dbReference type="Rhea" id="RHEA:31227"/>
        <dbReference type="ChEBI" id="CHEBI:15378"/>
        <dbReference type="ChEBI" id="CHEBI:57705"/>
        <dbReference type="ChEBI" id="CHEBI:58223"/>
        <dbReference type="ChEBI" id="CHEBI:61387"/>
        <dbReference type="ChEBI" id="CHEBI:61388"/>
        <dbReference type="EC" id="2.4.1.227"/>
    </reaction>
</comment>
<dbReference type="UniPathway" id="UPA00219"/>
<gene>
    <name evidence="10 13" type="primary">murG</name>
    <name evidence="13" type="ORF">E2F48_15615</name>
</gene>
<dbReference type="EMBL" id="SMTK01000005">
    <property type="protein sequence ID" value="TDK24187.1"/>
    <property type="molecule type" value="Genomic_DNA"/>
</dbReference>
<comment type="pathway">
    <text evidence="10">Cell wall biogenesis; peptidoglycan biosynthesis.</text>
</comment>
<dbReference type="PANTHER" id="PTHR21015">
    <property type="entry name" value="UDP-N-ACETYLGLUCOSAMINE--N-ACETYLMURAMYL-(PENTAPEPTIDE) PYROPHOSPHORYL-UNDECAPRENOL N-ACETYLGLUCOSAMINE TRANSFERASE 1"/>
    <property type="match status" value="1"/>
</dbReference>
<feature type="binding site" evidence="10">
    <location>
        <position position="167"/>
    </location>
    <ligand>
        <name>UDP-N-acetyl-alpha-D-glucosamine</name>
        <dbReference type="ChEBI" id="CHEBI:57705"/>
    </ligand>
</feature>
<name>A0A4R5TS63_9MICC</name>
<comment type="subcellular location">
    <subcellularLocation>
        <location evidence="10">Cell membrane</location>
        <topology evidence="10">Peripheral membrane protein</topology>
        <orientation evidence="10">Cytoplasmic side</orientation>
    </subcellularLocation>
</comment>
<dbReference type="GO" id="GO:0009252">
    <property type="term" value="P:peptidoglycan biosynthetic process"/>
    <property type="evidence" value="ECO:0007669"/>
    <property type="project" value="UniProtKB-UniRule"/>
</dbReference>